<gene>
    <name evidence="4" type="ORF">SU9_001190</name>
    <name evidence="3" type="ORF">SU9_27079</name>
</gene>
<feature type="region of interest" description="Disordered" evidence="1">
    <location>
        <begin position="1"/>
        <end position="24"/>
    </location>
</feature>
<name>J2JUY2_9ACTN</name>
<evidence type="ECO:0000313" key="3">
    <source>
        <dbReference type="EMBL" id="EJJ03865.1"/>
    </source>
</evidence>
<feature type="transmembrane region" description="Helical" evidence="2">
    <location>
        <begin position="31"/>
        <end position="52"/>
    </location>
</feature>
<dbReference type="KEGG" id="sauh:SU9_001190"/>
<keyword evidence="2" id="KW-0812">Transmembrane</keyword>
<keyword evidence="2" id="KW-0472">Membrane</keyword>
<evidence type="ECO:0000313" key="4">
    <source>
        <dbReference type="EMBL" id="QTZ90235.1"/>
    </source>
</evidence>
<organism evidence="3">
    <name type="scientific">Streptomyces auratus AGR0001</name>
    <dbReference type="NCBI Taxonomy" id="1160718"/>
    <lineage>
        <taxon>Bacteria</taxon>
        <taxon>Bacillati</taxon>
        <taxon>Actinomycetota</taxon>
        <taxon>Actinomycetes</taxon>
        <taxon>Kitasatosporales</taxon>
        <taxon>Streptomycetaceae</taxon>
        <taxon>Streptomyces</taxon>
    </lineage>
</organism>
<evidence type="ECO:0000256" key="2">
    <source>
        <dbReference type="SAM" id="Phobius"/>
    </source>
</evidence>
<dbReference type="PATRIC" id="fig|1160718.3.peg.5485"/>
<feature type="transmembrane region" description="Helical" evidence="2">
    <location>
        <begin position="143"/>
        <end position="162"/>
    </location>
</feature>
<accession>J2JUY2</accession>
<reference evidence="3" key="1">
    <citation type="journal article" date="2012" name="J. Bacteriol.">
        <title>Genome Sequence of Streptomyces auratus Strain AGR0001, a Phoslactomycin-Producing Actinomycete.</title>
        <authorList>
            <person name="Han X."/>
            <person name="Li M."/>
            <person name="Ding Z."/>
            <person name="Zhao J."/>
            <person name="Ji K."/>
            <person name="Wen M."/>
            <person name="Lu T."/>
        </authorList>
    </citation>
    <scope>NUCLEOTIDE SEQUENCE [LARGE SCALE GENOMIC DNA]</scope>
    <source>
        <strain evidence="3">AGR0001</strain>
    </source>
</reference>
<proteinExistence type="predicted"/>
<dbReference type="EMBL" id="AJGV01000169">
    <property type="protein sequence ID" value="EJJ03865.1"/>
    <property type="molecule type" value="Genomic_DNA"/>
</dbReference>
<reference evidence="4" key="2">
    <citation type="submission" date="2021-04" db="EMBL/GenBank/DDBJ databases">
        <authorList>
            <person name="Wen M.-L."/>
            <person name="Han X.-L."/>
            <person name="Xiong J."/>
        </authorList>
    </citation>
    <scope>NUCLEOTIDE SEQUENCE</scope>
    <source>
        <strain evidence="4">AGR0001</strain>
    </source>
</reference>
<feature type="transmembrane region" description="Helical" evidence="2">
    <location>
        <begin position="182"/>
        <end position="206"/>
    </location>
</feature>
<dbReference type="AlphaFoldDB" id="J2JUY2"/>
<dbReference type="OrthoDB" id="4214198at2"/>
<sequence length="211" mass="22869">MHEQKQKQTAQRKGTERTKGRATWPPERKRIWRILGWALGLFVAVEAAFWGVTFTGDLALATGLSGTPGSYKVAHCYDADDSRRKSRYVCNGTFTADDDPADMSHQQLDDADDDYADGAAIAMRRSADAATYQATGLGPALSLVWKLGLTLSVLAFCLFQAFNSPKDQRRPVRSWRDSVAELLAMVSVAGVVLAVLDGAVALVAWAGGFLA</sequence>
<dbReference type="Proteomes" id="UP000009036">
    <property type="component" value="Chromosome"/>
</dbReference>
<dbReference type="RefSeq" id="WP_006606924.1">
    <property type="nucleotide sequence ID" value="NZ_CP072931.1"/>
</dbReference>
<dbReference type="EMBL" id="CP072931">
    <property type="protein sequence ID" value="QTZ90235.1"/>
    <property type="molecule type" value="Genomic_DNA"/>
</dbReference>
<protein>
    <submittedName>
        <fullName evidence="3">Uncharacterized protein</fullName>
    </submittedName>
</protein>
<dbReference type="HOGENOM" id="CLU_1304263_0_0_11"/>
<evidence type="ECO:0000256" key="1">
    <source>
        <dbReference type="SAM" id="MobiDB-lite"/>
    </source>
</evidence>
<keyword evidence="2" id="KW-1133">Transmembrane helix</keyword>
<keyword evidence="5" id="KW-1185">Reference proteome</keyword>
<evidence type="ECO:0000313" key="5">
    <source>
        <dbReference type="Proteomes" id="UP000009036"/>
    </source>
</evidence>